<evidence type="ECO:0000313" key="1">
    <source>
        <dbReference type="EMBL" id="GMA18002.1"/>
    </source>
</evidence>
<evidence type="ECO:0000313" key="3">
    <source>
        <dbReference type="Proteomes" id="UP001157109"/>
    </source>
</evidence>
<name>A0ABQ6HT75_9MICO</name>
<gene>
    <name evidence="1" type="ORF">GCM10025862_00230</name>
    <name evidence="2" type="ORF">GCM10025862_37370</name>
</gene>
<accession>A0ABQ6HT75</accession>
<evidence type="ECO:0000313" key="2">
    <source>
        <dbReference type="EMBL" id="GMA21716.1"/>
    </source>
</evidence>
<reference evidence="2" key="1">
    <citation type="journal article" date="2014" name="Int. J. Syst. Evol. Microbiol.">
        <title>Complete genome of a new Firmicutes species belonging to the dominant human colonic microbiota ('Ruminococcus bicirculans') reveals two chromosomes and a selective capacity to utilize plant glucans.</title>
        <authorList>
            <consortium name="NISC Comparative Sequencing Program"/>
            <person name="Wegmann U."/>
            <person name="Louis P."/>
            <person name="Goesmann A."/>
            <person name="Henrissat B."/>
            <person name="Duncan S.H."/>
            <person name="Flint H.J."/>
        </authorList>
    </citation>
    <scope>NUCLEOTIDE SEQUENCE</scope>
    <source>
        <strain evidence="2">NBRC 105830</strain>
    </source>
</reference>
<organism evidence="2 3">
    <name type="scientific">Arsenicicoccus piscis</name>
    <dbReference type="NCBI Taxonomy" id="673954"/>
    <lineage>
        <taxon>Bacteria</taxon>
        <taxon>Bacillati</taxon>
        <taxon>Actinomycetota</taxon>
        <taxon>Actinomycetes</taxon>
        <taxon>Micrococcales</taxon>
        <taxon>Intrasporangiaceae</taxon>
        <taxon>Arsenicicoccus</taxon>
    </lineage>
</organism>
<reference evidence="3" key="2">
    <citation type="journal article" date="2019" name="Int. J. Syst. Evol. Microbiol.">
        <title>The Global Catalogue of Microorganisms (GCM) 10K type strain sequencing project: providing services to taxonomists for standard genome sequencing and annotation.</title>
        <authorList>
            <consortium name="The Broad Institute Genomics Platform"/>
            <consortium name="The Broad Institute Genome Sequencing Center for Infectious Disease"/>
            <person name="Wu L."/>
            <person name="Ma J."/>
        </authorList>
    </citation>
    <scope>NUCLEOTIDE SEQUENCE [LARGE SCALE GENOMIC DNA]</scope>
    <source>
        <strain evidence="3">NBRC 105830</strain>
    </source>
</reference>
<protein>
    <submittedName>
        <fullName evidence="2">Uncharacterized protein</fullName>
    </submittedName>
</protein>
<dbReference type="Proteomes" id="UP001157109">
    <property type="component" value="Unassembled WGS sequence"/>
</dbReference>
<comment type="caution">
    <text evidence="2">The sequence shown here is derived from an EMBL/GenBank/DDBJ whole genome shotgun (WGS) entry which is preliminary data.</text>
</comment>
<dbReference type="EMBL" id="BSUJ01000001">
    <property type="protein sequence ID" value="GMA21716.1"/>
    <property type="molecule type" value="Genomic_DNA"/>
</dbReference>
<dbReference type="EMBL" id="BSUJ01000001">
    <property type="protein sequence ID" value="GMA18002.1"/>
    <property type="molecule type" value="Genomic_DNA"/>
</dbReference>
<proteinExistence type="predicted"/>
<reference evidence="2" key="3">
    <citation type="submission" date="2023-02" db="EMBL/GenBank/DDBJ databases">
        <authorList>
            <person name="Sun Q."/>
            <person name="Mori K."/>
        </authorList>
    </citation>
    <scope>NUCLEOTIDE SEQUENCE</scope>
    <source>
        <strain evidence="2">NBRC 105830</strain>
    </source>
</reference>
<keyword evidence="3" id="KW-1185">Reference proteome</keyword>
<sequence length="64" mass="6862">MGAGVIARRLGLISAAGLERIVAESRSGFDQVPWDSPEQEAAMRELLDRDVALAEGQPVSPKSR</sequence>